<gene>
    <name evidence="1" type="ORF">g.57546</name>
</gene>
<proteinExistence type="predicted"/>
<reference evidence="1" key="1">
    <citation type="submission" date="2015-11" db="EMBL/GenBank/DDBJ databases">
        <title>De novo transcriptome assembly of four potential Pierce s Disease insect vectors from Arizona vineyards.</title>
        <authorList>
            <person name="Tassone E.E."/>
        </authorList>
    </citation>
    <scope>NUCLEOTIDE SEQUENCE</scope>
</reference>
<protein>
    <submittedName>
        <fullName evidence="1">Uncharacterized protein</fullName>
    </submittedName>
</protein>
<name>A0A1B6HIJ8_9HEMI</name>
<accession>A0A1B6HIJ8</accession>
<feature type="non-terminal residue" evidence="1">
    <location>
        <position position="1"/>
    </location>
</feature>
<evidence type="ECO:0000313" key="1">
    <source>
        <dbReference type="EMBL" id="JAS74533.1"/>
    </source>
</evidence>
<dbReference type="AlphaFoldDB" id="A0A1B6HIJ8"/>
<feature type="non-terminal residue" evidence="1">
    <location>
        <position position="101"/>
    </location>
</feature>
<organism evidence="1">
    <name type="scientific">Homalodisca liturata</name>
    <dbReference type="NCBI Taxonomy" id="320908"/>
    <lineage>
        <taxon>Eukaryota</taxon>
        <taxon>Metazoa</taxon>
        <taxon>Ecdysozoa</taxon>
        <taxon>Arthropoda</taxon>
        <taxon>Hexapoda</taxon>
        <taxon>Insecta</taxon>
        <taxon>Pterygota</taxon>
        <taxon>Neoptera</taxon>
        <taxon>Paraneoptera</taxon>
        <taxon>Hemiptera</taxon>
        <taxon>Auchenorrhyncha</taxon>
        <taxon>Membracoidea</taxon>
        <taxon>Cicadellidae</taxon>
        <taxon>Cicadellinae</taxon>
        <taxon>Proconiini</taxon>
        <taxon>Homalodisca</taxon>
    </lineage>
</organism>
<dbReference type="EMBL" id="GECU01033173">
    <property type="protein sequence ID" value="JAS74533.1"/>
    <property type="molecule type" value="Transcribed_RNA"/>
</dbReference>
<sequence>PEDYDIEDEFLVESTDDEKPSTSSQALTKNIVQLPTVASICNRTGVSDRVAVAIASVVLKYFISEENKSDVIDRMKIRRARASNRKKVVATITLKRKMVVF</sequence>